<feature type="domain" description="Thiolase C-terminal" evidence="11">
    <location>
        <begin position="257"/>
        <end position="381"/>
    </location>
</feature>
<evidence type="ECO:0000313" key="12">
    <source>
        <dbReference type="EMBL" id="KAA8914213.1"/>
    </source>
</evidence>
<evidence type="ECO:0000256" key="5">
    <source>
        <dbReference type="ARBA" id="ARBA00023055"/>
    </source>
</evidence>
<dbReference type="InterPro" id="IPR002155">
    <property type="entry name" value="Thiolase"/>
</dbReference>
<evidence type="ECO:0000256" key="9">
    <source>
        <dbReference type="SAM" id="MobiDB-lite"/>
    </source>
</evidence>
<evidence type="ECO:0000313" key="13">
    <source>
        <dbReference type="Proteomes" id="UP000761534"/>
    </source>
</evidence>
<evidence type="ECO:0000259" key="10">
    <source>
        <dbReference type="Pfam" id="PF00108"/>
    </source>
</evidence>
<dbReference type="Gene3D" id="3.40.47.10">
    <property type="match status" value="1"/>
</dbReference>
<feature type="region of interest" description="Disordered" evidence="9">
    <location>
        <begin position="395"/>
        <end position="414"/>
    </location>
</feature>
<dbReference type="EMBL" id="SWFS01000205">
    <property type="protein sequence ID" value="KAA8914213.1"/>
    <property type="molecule type" value="Genomic_DNA"/>
</dbReference>
<dbReference type="Pfam" id="PF22691">
    <property type="entry name" value="Thiolase_C_1"/>
    <property type="match status" value="1"/>
</dbReference>
<dbReference type="VEuPathDB" id="FungiDB:TRICI_002970"/>
<dbReference type="FunFam" id="3.40.47.10:FF:000016">
    <property type="entry name" value="Non-specific lipid-transfer protein"/>
    <property type="match status" value="1"/>
</dbReference>
<evidence type="ECO:0000256" key="2">
    <source>
        <dbReference type="ARBA" id="ARBA00012352"/>
    </source>
</evidence>
<keyword evidence="4" id="KW-0808">Transferase</keyword>
<keyword evidence="13" id="KW-1185">Reference proteome</keyword>
<protein>
    <recommendedName>
        <fullName evidence="2">propanoyl-CoA C-acyltransferase</fullName>
        <ecNumber evidence="2">2.3.1.176</ecNumber>
    </recommendedName>
    <alternativeName>
        <fullName evidence="8">Propanoyl-CoA C-acyltransferase</fullName>
    </alternativeName>
</protein>
<dbReference type="PROSITE" id="PS00098">
    <property type="entry name" value="THIOLASE_1"/>
    <property type="match status" value="1"/>
</dbReference>
<dbReference type="GO" id="GO:0008289">
    <property type="term" value="F:lipid binding"/>
    <property type="evidence" value="ECO:0007669"/>
    <property type="project" value="UniProtKB-KW"/>
</dbReference>
<evidence type="ECO:0000256" key="7">
    <source>
        <dbReference type="ARBA" id="ARBA00023140"/>
    </source>
</evidence>
<feature type="domain" description="Thiolase N-terminal" evidence="10">
    <location>
        <begin position="6"/>
        <end position="226"/>
    </location>
</feature>
<dbReference type="AlphaFoldDB" id="A0A642V5D2"/>
<dbReference type="PIRSF" id="PIRSF000429">
    <property type="entry name" value="Ac-CoA_Ac_transf"/>
    <property type="match status" value="1"/>
</dbReference>
<evidence type="ECO:0000256" key="4">
    <source>
        <dbReference type="ARBA" id="ARBA00022679"/>
    </source>
</evidence>
<keyword evidence="7" id="KW-0576">Peroxisome</keyword>
<keyword evidence="5" id="KW-0445">Lipid transport</keyword>
<evidence type="ECO:0000256" key="6">
    <source>
        <dbReference type="ARBA" id="ARBA00023121"/>
    </source>
</evidence>
<keyword evidence="3" id="KW-0813">Transport</keyword>
<dbReference type="PANTHER" id="PTHR42870:SF1">
    <property type="entry name" value="NON-SPECIFIC LIPID-TRANSFER PROTEIN-LIKE 2"/>
    <property type="match status" value="1"/>
</dbReference>
<evidence type="ECO:0000256" key="8">
    <source>
        <dbReference type="ARBA" id="ARBA00032316"/>
    </source>
</evidence>
<evidence type="ECO:0000256" key="3">
    <source>
        <dbReference type="ARBA" id="ARBA00022448"/>
    </source>
</evidence>
<dbReference type="NCBIfam" id="NF006102">
    <property type="entry name" value="PRK08256.1"/>
    <property type="match status" value="1"/>
</dbReference>
<dbReference type="InterPro" id="IPR020615">
    <property type="entry name" value="Thiolase_acyl_enz_int_AS"/>
</dbReference>
<dbReference type="EC" id="2.3.1.176" evidence="2"/>
<sequence>MGKTFVAGVGMTEFIKPRGLVEYEDMGCEAAVKALLDAGITYDEVQYAVAAFCYGDSCSGQRALYQLGMTGIPIMNVNNNCSTGSTAIYNARTLIASGAFDCVLCLGFEKMERGSLGSKWGDRTNPIAQLGRMMFETKEASNGPLACQLFANAGVEYCDKTGGSYDSMAKIAEVNHRHSAKNPYSQFKDVYTFDQVKGSPAIHGPVTKLQCCPTSDGAAAAVLVSERFLEKHPELKNQAIEIAGQHMTTDTPKTFSTSSMDLVGYDMSQKAAKAAFAEARLTPNDVQVVEVHDCFAPNELITIDALGLCEPGNACEFVLKGDNTYGGKYVINPSGGLISKGHPLGATGLAQCAELVWHLRGWATNRAVPNTRNALQHNIGLGGAVVVSVYRRSDGSTAPQSLKDGNDGRSRLGYNPAVEAHPITKEMLQKVQARDHSDYMFKGSKMFKDAQL</sequence>
<dbReference type="CDD" id="cd00829">
    <property type="entry name" value="SCP-x_thiolase"/>
    <property type="match status" value="1"/>
</dbReference>
<proteinExistence type="predicted"/>
<dbReference type="Pfam" id="PF00108">
    <property type="entry name" value="Thiolase_N"/>
    <property type="match status" value="1"/>
</dbReference>
<dbReference type="PROSITE" id="PS00737">
    <property type="entry name" value="THIOLASE_2"/>
    <property type="match status" value="1"/>
</dbReference>
<accession>A0A642V5D2</accession>
<name>A0A642V5D2_9ASCO</name>
<dbReference type="PANTHER" id="PTHR42870">
    <property type="entry name" value="ACETYL-COA C-ACETYLTRANSFERASE"/>
    <property type="match status" value="1"/>
</dbReference>
<dbReference type="InterPro" id="IPR020613">
    <property type="entry name" value="Thiolase_CS"/>
</dbReference>
<dbReference type="GO" id="GO:0016747">
    <property type="term" value="F:acyltransferase activity, transferring groups other than amino-acyl groups"/>
    <property type="evidence" value="ECO:0007669"/>
    <property type="project" value="InterPro"/>
</dbReference>
<keyword evidence="6" id="KW-0446">Lipid-binding</keyword>
<dbReference type="InterPro" id="IPR055140">
    <property type="entry name" value="Thiolase_C_2"/>
</dbReference>
<organism evidence="12 13">
    <name type="scientific">Trichomonascus ciferrii</name>
    <dbReference type="NCBI Taxonomy" id="44093"/>
    <lineage>
        <taxon>Eukaryota</taxon>
        <taxon>Fungi</taxon>
        <taxon>Dikarya</taxon>
        <taxon>Ascomycota</taxon>
        <taxon>Saccharomycotina</taxon>
        <taxon>Dipodascomycetes</taxon>
        <taxon>Dipodascales</taxon>
        <taxon>Trichomonascaceae</taxon>
        <taxon>Trichomonascus</taxon>
        <taxon>Trichomonascus ciferrii complex</taxon>
    </lineage>
</organism>
<dbReference type="SUPFAM" id="SSF53901">
    <property type="entry name" value="Thiolase-like"/>
    <property type="match status" value="1"/>
</dbReference>
<gene>
    <name evidence="12" type="ORF">TRICI_002970</name>
</gene>
<dbReference type="InterPro" id="IPR016039">
    <property type="entry name" value="Thiolase-like"/>
</dbReference>
<evidence type="ECO:0000259" key="11">
    <source>
        <dbReference type="Pfam" id="PF22691"/>
    </source>
</evidence>
<dbReference type="GO" id="GO:0006869">
    <property type="term" value="P:lipid transport"/>
    <property type="evidence" value="ECO:0007669"/>
    <property type="project" value="UniProtKB-KW"/>
</dbReference>
<dbReference type="GO" id="GO:0005777">
    <property type="term" value="C:peroxisome"/>
    <property type="evidence" value="ECO:0007669"/>
    <property type="project" value="UniProtKB-SubCell"/>
</dbReference>
<dbReference type="Proteomes" id="UP000761534">
    <property type="component" value="Unassembled WGS sequence"/>
</dbReference>
<dbReference type="OrthoDB" id="542135at2759"/>
<comment type="subcellular location">
    <subcellularLocation>
        <location evidence="1">Peroxisome</location>
    </subcellularLocation>
</comment>
<reference evidence="12" key="1">
    <citation type="journal article" date="2019" name="G3 (Bethesda)">
        <title>Genome Assemblies of Two Rare Opportunistic Yeast Pathogens: Diutina rugosa (syn. Candida rugosa) and Trichomonascus ciferrii (syn. Candida ciferrii).</title>
        <authorList>
            <person name="Mixao V."/>
            <person name="Saus E."/>
            <person name="Hansen A.P."/>
            <person name="Lass-Florl C."/>
            <person name="Gabaldon T."/>
        </authorList>
    </citation>
    <scope>NUCLEOTIDE SEQUENCE</scope>
    <source>
        <strain evidence="12">CBS 4856</strain>
    </source>
</reference>
<comment type="caution">
    <text evidence="12">The sequence shown here is derived from an EMBL/GenBank/DDBJ whole genome shotgun (WGS) entry which is preliminary data.</text>
</comment>
<dbReference type="InterPro" id="IPR020616">
    <property type="entry name" value="Thiolase_N"/>
</dbReference>
<evidence type="ECO:0000256" key="1">
    <source>
        <dbReference type="ARBA" id="ARBA00004275"/>
    </source>
</evidence>